<keyword evidence="4 15" id="KW-0444">Lipid biosynthesis</keyword>
<accession>A0A0D2H2G5</accession>
<dbReference type="InterPro" id="IPR014721">
    <property type="entry name" value="Ribsml_uS5_D2-typ_fold_subgr"/>
</dbReference>
<evidence type="ECO:0000256" key="13">
    <source>
        <dbReference type="ARBA" id="ARBA00048416"/>
    </source>
</evidence>
<reference evidence="18 19" key="1">
    <citation type="submission" date="2015-01" db="EMBL/GenBank/DDBJ databases">
        <title>The Genome Sequence of Rhinocladiella mackenzie CBS 650.93.</title>
        <authorList>
            <consortium name="The Broad Institute Genomics Platform"/>
            <person name="Cuomo C."/>
            <person name="de Hoog S."/>
            <person name="Gorbushina A."/>
            <person name="Stielow B."/>
            <person name="Teixiera M."/>
            <person name="Abouelleil A."/>
            <person name="Chapman S.B."/>
            <person name="Priest M."/>
            <person name="Young S.K."/>
            <person name="Wortman J."/>
            <person name="Nusbaum C."/>
            <person name="Birren B."/>
        </authorList>
    </citation>
    <scope>NUCLEOTIDE SEQUENCE [LARGE SCALE GENOMIC DNA]</scope>
    <source>
        <strain evidence="18 19">CBS 650.93</strain>
    </source>
</reference>
<evidence type="ECO:0000256" key="3">
    <source>
        <dbReference type="ARBA" id="ARBA00012296"/>
    </source>
</evidence>
<dbReference type="PIRSF" id="PIRSF015950">
    <property type="entry name" value="Mev_P_decrbx"/>
    <property type="match status" value="1"/>
</dbReference>
<organism evidence="18 19">
    <name type="scientific">Rhinocladiella mackenziei CBS 650.93</name>
    <dbReference type="NCBI Taxonomy" id="1442369"/>
    <lineage>
        <taxon>Eukaryota</taxon>
        <taxon>Fungi</taxon>
        <taxon>Dikarya</taxon>
        <taxon>Ascomycota</taxon>
        <taxon>Pezizomycotina</taxon>
        <taxon>Eurotiomycetes</taxon>
        <taxon>Chaetothyriomycetidae</taxon>
        <taxon>Chaetothyriales</taxon>
        <taxon>Herpotrichiellaceae</taxon>
        <taxon>Rhinocladiella</taxon>
    </lineage>
</organism>
<gene>
    <name evidence="18" type="ORF">Z518_05483</name>
</gene>
<dbReference type="Gene3D" id="3.30.70.890">
    <property type="entry name" value="GHMP kinase, C-terminal domain"/>
    <property type="match status" value="1"/>
</dbReference>
<dbReference type="PANTHER" id="PTHR10977:SF3">
    <property type="entry name" value="DIPHOSPHOMEVALONATE DECARBOXYLASE"/>
    <property type="match status" value="1"/>
</dbReference>
<dbReference type="EMBL" id="KN847478">
    <property type="protein sequence ID" value="KIX04613.1"/>
    <property type="molecule type" value="Genomic_DNA"/>
</dbReference>
<dbReference type="GeneID" id="25293554"/>
<feature type="domain" description="Mvd1 C-terminal" evidence="16">
    <location>
        <begin position="200"/>
        <end position="380"/>
    </location>
</feature>
<dbReference type="GO" id="GO:0019287">
    <property type="term" value="P:isopentenyl diphosphate biosynthetic process, mevalonate pathway"/>
    <property type="evidence" value="ECO:0007669"/>
    <property type="project" value="UniProtKB-UniRule"/>
</dbReference>
<evidence type="ECO:0000313" key="18">
    <source>
        <dbReference type="EMBL" id="KIX04613.1"/>
    </source>
</evidence>
<name>A0A0D2H2G5_9EURO</name>
<comment type="catalytic activity">
    <reaction evidence="13">
        <text>(R)-5-diphosphomevalonate + ATP = isopentenyl diphosphate + ADP + phosphate + CO2</text>
        <dbReference type="Rhea" id="RHEA:23732"/>
        <dbReference type="ChEBI" id="CHEBI:16526"/>
        <dbReference type="ChEBI" id="CHEBI:30616"/>
        <dbReference type="ChEBI" id="CHEBI:43474"/>
        <dbReference type="ChEBI" id="CHEBI:57557"/>
        <dbReference type="ChEBI" id="CHEBI:128769"/>
        <dbReference type="ChEBI" id="CHEBI:456216"/>
        <dbReference type="EC" id="4.1.1.33"/>
    </reaction>
    <physiologicalReaction direction="left-to-right" evidence="13">
        <dbReference type="Rhea" id="RHEA:23733"/>
    </physiologicalReaction>
</comment>
<dbReference type="Gene3D" id="3.30.230.10">
    <property type="match status" value="1"/>
</dbReference>
<dbReference type="Pfam" id="PF22700">
    <property type="entry name" value="MVD-like_N"/>
    <property type="match status" value="1"/>
</dbReference>
<protein>
    <recommendedName>
        <fullName evidence="3 14">Diphosphomevalonate decarboxylase</fullName>
        <ecNumber evidence="3 14">4.1.1.33</ecNumber>
    </recommendedName>
</protein>
<dbReference type="FunFam" id="3.30.70.890:FF:000005">
    <property type="entry name" value="Diphosphomevalonate decarboxylase"/>
    <property type="match status" value="1"/>
</dbReference>
<keyword evidence="9 14" id="KW-0443">Lipid metabolism</keyword>
<dbReference type="AlphaFoldDB" id="A0A0D2H2G5"/>
<dbReference type="FunFam" id="3.30.230.10:FF:000018">
    <property type="entry name" value="Diphosphomevalonate decarboxylase"/>
    <property type="match status" value="1"/>
</dbReference>
<dbReference type="HOGENOM" id="CLU_040369_4_2_1"/>
<keyword evidence="12 14" id="KW-0456">Lyase</keyword>
<dbReference type="Proteomes" id="UP000053617">
    <property type="component" value="Unassembled WGS sequence"/>
</dbReference>
<dbReference type="EC" id="4.1.1.33" evidence="3 14"/>
<keyword evidence="7 15" id="KW-0752">Steroid biosynthesis</keyword>
<evidence type="ECO:0000256" key="5">
    <source>
        <dbReference type="ARBA" id="ARBA00022741"/>
    </source>
</evidence>
<evidence type="ECO:0000259" key="16">
    <source>
        <dbReference type="Pfam" id="PF18376"/>
    </source>
</evidence>
<evidence type="ECO:0000256" key="7">
    <source>
        <dbReference type="ARBA" id="ARBA00022955"/>
    </source>
</evidence>
<dbReference type="GO" id="GO:0004163">
    <property type="term" value="F:diphosphomevalonate decarboxylase activity"/>
    <property type="evidence" value="ECO:0007669"/>
    <property type="project" value="UniProtKB-UniRule"/>
</dbReference>
<keyword evidence="6 14" id="KW-0067">ATP-binding</keyword>
<dbReference type="STRING" id="1442369.A0A0D2H2G5"/>
<dbReference type="RefSeq" id="XP_013271749.1">
    <property type="nucleotide sequence ID" value="XM_013416295.1"/>
</dbReference>
<dbReference type="SUPFAM" id="SSF54211">
    <property type="entry name" value="Ribosomal protein S5 domain 2-like"/>
    <property type="match status" value="1"/>
</dbReference>
<dbReference type="GO" id="GO:0006696">
    <property type="term" value="P:ergosterol biosynthetic process"/>
    <property type="evidence" value="ECO:0007669"/>
    <property type="project" value="EnsemblFungi"/>
</dbReference>
<dbReference type="NCBIfam" id="TIGR01240">
    <property type="entry name" value="mevDPdecarb"/>
    <property type="match status" value="1"/>
</dbReference>
<keyword evidence="5 14" id="KW-0547">Nucleotide-binding</keyword>
<dbReference type="GO" id="GO:0005829">
    <property type="term" value="C:cytosol"/>
    <property type="evidence" value="ECO:0007669"/>
    <property type="project" value="InterPro"/>
</dbReference>
<dbReference type="InterPro" id="IPR020568">
    <property type="entry name" value="Ribosomal_Su5_D2-typ_SF"/>
</dbReference>
<keyword evidence="19" id="KW-1185">Reference proteome</keyword>
<evidence type="ECO:0000256" key="12">
    <source>
        <dbReference type="ARBA" id="ARBA00023239"/>
    </source>
</evidence>
<evidence type="ECO:0000256" key="15">
    <source>
        <dbReference type="RuleBase" id="RU363086"/>
    </source>
</evidence>
<evidence type="ECO:0000256" key="1">
    <source>
        <dbReference type="ARBA" id="ARBA00005055"/>
    </source>
</evidence>
<evidence type="ECO:0000256" key="14">
    <source>
        <dbReference type="PIRNR" id="PIRNR015950"/>
    </source>
</evidence>
<dbReference type="GO" id="GO:0005524">
    <property type="term" value="F:ATP binding"/>
    <property type="evidence" value="ECO:0007669"/>
    <property type="project" value="UniProtKB-UniRule"/>
</dbReference>
<comment type="similarity">
    <text evidence="2 14 15">Belongs to the diphosphomevalonate decarboxylase family.</text>
</comment>
<dbReference type="VEuPathDB" id="FungiDB:Z518_05483"/>
<evidence type="ECO:0000256" key="11">
    <source>
        <dbReference type="ARBA" id="ARBA00023221"/>
    </source>
</evidence>
<dbReference type="InterPro" id="IPR041431">
    <property type="entry name" value="Mvd1_C"/>
</dbReference>
<evidence type="ECO:0000313" key="19">
    <source>
        <dbReference type="Proteomes" id="UP000053617"/>
    </source>
</evidence>
<proteinExistence type="inferred from homology"/>
<comment type="pathway">
    <text evidence="1 15">Isoprenoid biosynthesis; isopentenyl diphosphate biosynthesis via mevalonate pathway; isopentenyl diphosphate from (R)-mevalonate: step 3/3.</text>
</comment>
<evidence type="ECO:0000256" key="4">
    <source>
        <dbReference type="ARBA" id="ARBA00022516"/>
    </source>
</evidence>
<feature type="domain" description="Diphosphomevalonate decarboxylase-like N-terminal" evidence="17">
    <location>
        <begin position="14"/>
        <end position="186"/>
    </location>
</feature>
<dbReference type="OrthoDB" id="10253702at2759"/>
<evidence type="ECO:0000256" key="10">
    <source>
        <dbReference type="ARBA" id="ARBA00023166"/>
    </source>
</evidence>
<keyword evidence="10 15" id="KW-1207">Sterol metabolism</keyword>
<evidence type="ECO:0000256" key="9">
    <source>
        <dbReference type="ARBA" id="ARBA00023098"/>
    </source>
</evidence>
<keyword evidence="8 15" id="KW-0756">Sterol biosynthesis</keyword>
<evidence type="ECO:0000256" key="8">
    <source>
        <dbReference type="ARBA" id="ARBA00023011"/>
    </source>
</evidence>
<evidence type="ECO:0000259" key="17">
    <source>
        <dbReference type="Pfam" id="PF22700"/>
    </source>
</evidence>
<sequence>MPGADTLYRASTTAPVNIAVIKYWGKRDTALNLPTNSSLSVTLSQKSLRTHTTASCSESFSGPDSLVLNGEEEDIQLSKRTQACLKHLRSLREQLESKDASLPKLSKMTLRLVSANNFPTAAGLASSAAGFAALVRAIADLYELPQSPEELSLIARQGSGSACRSLMGGFVAWRAGTKDDGSDSIAEEVAPVSHWPEMRALILVVSAEKKGVPSTAGMQTTVETSTLAKARFREIVPQRMREMEKAIQDKDFEAFARITMQDSNSFHAICLDSWPPIHYLNDVSRAAMNAVETANRKAGKLICAYTFDAGPNAVIYYLEEHTHQVAGVIKNILPHIPGWEGEFGQNVRPNEYGGLEAKVLMTLKSGISRVICTGVGGGPVKIEKHLVDEIGEAVSPGGS</sequence>
<evidence type="ECO:0000256" key="2">
    <source>
        <dbReference type="ARBA" id="ARBA00008831"/>
    </source>
</evidence>
<dbReference type="UniPathway" id="UPA00057">
    <property type="reaction ID" value="UER00100"/>
</dbReference>
<dbReference type="SUPFAM" id="SSF55060">
    <property type="entry name" value="GHMP Kinase, C-terminal domain"/>
    <property type="match status" value="1"/>
</dbReference>
<dbReference type="PANTHER" id="PTHR10977">
    <property type="entry name" value="DIPHOSPHOMEVALONATE DECARBOXYLASE"/>
    <property type="match status" value="1"/>
</dbReference>
<dbReference type="InterPro" id="IPR029765">
    <property type="entry name" value="Mev_diP_decarb"/>
</dbReference>
<evidence type="ECO:0000256" key="6">
    <source>
        <dbReference type="ARBA" id="ARBA00022840"/>
    </source>
</evidence>
<dbReference type="Pfam" id="PF18376">
    <property type="entry name" value="MDD_C"/>
    <property type="match status" value="1"/>
</dbReference>
<keyword evidence="11 15" id="KW-0753">Steroid metabolism</keyword>
<dbReference type="InterPro" id="IPR053859">
    <property type="entry name" value="MVD-like_N"/>
</dbReference>
<dbReference type="InterPro" id="IPR005935">
    <property type="entry name" value="Mev_decarb"/>
</dbReference>
<dbReference type="InterPro" id="IPR036554">
    <property type="entry name" value="GHMP_kinase_C_sf"/>
</dbReference>